<dbReference type="EMBL" id="KB103921">
    <property type="protein sequence ID" value="ELK33733.1"/>
    <property type="molecule type" value="Genomic_DNA"/>
</dbReference>
<evidence type="ECO:0000259" key="10">
    <source>
        <dbReference type="PROSITE" id="PS50157"/>
    </source>
</evidence>
<dbReference type="GO" id="GO:0000981">
    <property type="term" value="F:DNA-binding transcription factor activity, RNA polymerase II-specific"/>
    <property type="evidence" value="ECO:0007669"/>
    <property type="project" value="TreeGrafter"/>
</dbReference>
<evidence type="ECO:0000256" key="2">
    <source>
        <dbReference type="ARBA" id="ARBA00006991"/>
    </source>
</evidence>
<dbReference type="SMART" id="SM00349">
    <property type="entry name" value="KRAB"/>
    <property type="match status" value="1"/>
</dbReference>
<dbReference type="PROSITE" id="PS50157">
    <property type="entry name" value="ZINC_FINGER_C2H2_2"/>
    <property type="match status" value="5"/>
</dbReference>
<dbReference type="FunFam" id="3.30.160.60:FF:002343">
    <property type="entry name" value="Zinc finger protein 33A"/>
    <property type="match status" value="2"/>
</dbReference>
<dbReference type="FunFam" id="3.30.160.60:FF:000176">
    <property type="entry name" value="zinc finger protein 70"/>
    <property type="match status" value="1"/>
</dbReference>
<dbReference type="Pfam" id="PF00096">
    <property type="entry name" value="zf-C2H2"/>
    <property type="match status" value="4"/>
</dbReference>
<dbReference type="Gene3D" id="3.30.160.60">
    <property type="entry name" value="Classic Zinc Finger"/>
    <property type="match status" value="5"/>
</dbReference>
<keyword evidence="3" id="KW-0479">Metal-binding</keyword>
<dbReference type="InterPro" id="IPR036051">
    <property type="entry name" value="KRAB_dom_sf"/>
</dbReference>
<keyword evidence="8" id="KW-0539">Nucleus</keyword>
<proteinExistence type="inferred from homology"/>
<dbReference type="SUPFAM" id="SSF109640">
    <property type="entry name" value="KRAB domain (Kruppel-associated box)"/>
    <property type="match status" value="1"/>
</dbReference>
<dbReference type="GO" id="GO:0005634">
    <property type="term" value="C:nucleus"/>
    <property type="evidence" value="ECO:0007669"/>
    <property type="project" value="UniProtKB-SubCell"/>
</dbReference>
<dbReference type="InterPro" id="IPR013087">
    <property type="entry name" value="Znf_C2H2_type"/>
</dbReference>
<dbReference type="FunFam" id="3.30.160.60:FF:001174">
    <property type="entry name" value="zinc finger protein 527 isoform X1"/>
    <property type="match status" value="1"/>
</dbReference>
<keyword evidence="5 9" id="KW-0863">Zinc-finger</keyword>
<gene>
    <name evidence="12" type="ORF">MDA_GLEAN10000613</name>
</gene>
<dbReference type="Gene3D" id="6.10.140.140">
    <property type="match status" value="1"/>
</dbReference>
<dbReference type="PANTHER" id="PTHR24381:SF443">
    <property type="entry name" value="ZINC FINGER PROTEIN CKR1"/>
    <property type="match status" value="1"/>
</dbReference>
<evidence type="ECO:0000313" key="13">
    <source>
        <dbReference type="Proteomes" id="UP000010556"/>
    </source>
</evidence>
<dbReference type="PROSITE" id="PS50805">
    <property type="entry name" value="KRAB"/>
    <property type="match status" value="1"/>
</dbReference>
<evidence type="ECO:0000256" key="4">
    <source>
        <dbReference type="ARBA" id="ARBA00022737"/>
    </source>
</evidence>
<dbReference type="PANTHER" id="PTHR24381">
    <property type="entry name" value="ZINC FINGER PROTEIN"/>
    <property type="match status" value="1"/>
</dbReference>
<reference evidence="13" key="1">
    <citation type="journal article" date="2013" name="Science">
        <title>Comparative analysis of bat genomes provides insight into the evolution of flight and immunity.</title>
        <authorList>
            <person name="Zhang G."/>
            <person name="Cowled C."/>
            <person name="Shi Z."/>
            <person name="Huang Z."/>
            <person name="Bishop-Lilly K.A."/>
            <person name="Fang X."/>
            <person name="Wynne J.W."/>
            <person name="Xiong Z."/>
            <person name="Baker M.L."/>
            <person name="Zhao W."/>
            <person name="Tachedjian M."/>
            <person name="Zhu Y."/>
            <person name="Zhou P."/>
            <person name="Jiang X."/>
            <person name="Ng J."/>
            <person name="Yang L."/>
            <person name="Wu L."/>
            <person name="Xiao J."/>
            <person name="Feng Y."/>
            <person name="Chen Y."/>
            <person name="Sun X."/>
            <person name="Zhang Y."/>
            <person name="Marsh G.A."/>
            <person name="Crameri G."/>
            <person name="Broder C.C."/>
            <person name="Frey K.G."/>
            <person name="Wang L.F."/>
            <person name="Wang J."/>
        </authorList>
    </citation>
    <scope>NUCLEOTIDE SEQUENCE [LARGE SCALE GENOMIC DNA]</scope>
</reference>
<feature type="domain" description="KRAB" evidence="11">
    <location>
        <begin position="1"/>
        <end position="76"/>
    </location>
</feature>
<dbReference type="CDD" id="cd07765">
    <property type="entry name" value="KRAB_A-box"/>
    <property type="match status" value="1"/>
</dbReference>
<sequence>VNFEDVAIAFSEEEWVMLDEAQRLLYYDVMLEVFALVSSVGCWHKMEDEEACSDQHVCIQGESQVRTSKTALATHKNHLCKRCFSVLQHILHLTGSHEADFEQRAFCSDVYVGDFCFGANPHQQQKNECGEGPWKQAMDRASFVNRCSFSLSLVPSTSREGGEDLQSNSELPQHQATLNTEELHCGSEISQEFLSGKHHHQSGECENAASHNLKVVQYQGACAGELIYECNKYRKVFRRNFNVIRHKGVHTGEKKYECNECGKFFRKRPALIKHQRVHTGEKTYACRHCGKSFSYKSTLKQHNRVHTGEKPYKCRECVISFRQKTHLTEHLRVHTGEKSYECRECGMSFRQRAHLTRPPQSSH</sequence>
<keyword evidence="4" id="KW-0677">Repeat</keyword>
<dbReference type="PROSITE" id="PS00028">
    <property type="entry name" value="ZINC_FINGER_C2H2_1"/>
    <property type="match status" value="3"/>
</dbReference>
<evidence type="ECO:0000259" key="11">
    <source>
        <dbReference type="PROSITE" id="PS50805"/>
    </source>
</evidence>
<comment type="similarity">
    <text evidence="2">Belongs to the krueppel C2H2-type zinc-finger protein family.</text>
</comment>
<evidence type="ECO:0000256" key="5">
    <source>
        <dbReference type="ARBA" id="ARBA00022771"/>
    </source>
</evidence>
<evidence type="ECO:0000256" key="1">
    <source>
        <dbReference type="ARBA" id="ARBA00004123"/>
    </source>
</evidence>
<name>L5M7P3_MYODS</name>
<dbReference type="SMART" id="SM00355">
    <property type="entry name" value="ZnF_C2H2"/>
    <property type="match status" value="5"/>
</dbReference>
<organism evidence="12 13">
    <name type="scientific">Myotis davidii</name>
    <name type="common">David's myotis</name>
    <dbReference type="NCBI Taxonomy" id="225400"/>
    <lineage>
        <taxon>Eukaryota</taxon>
        <taxon>Metazoa</taxon>
        <taxon>Chordata</taxon>
        <taxon>Craniata</taxon>
        <taxon>Vertebrata</taxon>
        <taxon>Euteleostomi</taxon>
        <taxon>Mammalia</taxon>
        <taxon>Eutheria</taxon>
        <taxon>Laurasiatheria</taxon>
        <taxon>Chiroptera</taxon>
        <taxon>Yangochiroptera</taxon>
        <taxon>Vespertilionidae</taxon>
        <taxon>Myotis</taxon>
    </lineage>
</organism>
<accession>L5M7P3</accession>
<dbReference type="AlphaFoldDB" id="L5M7P3"/>
<evidence type="ECO:0000256" key="6">
    <source>
        <dbReference type="ARBA" id="ARBA00022833"/>
    </source>
</evidence>
<dbReference type="GO" id="GO:0000977">
    <property type="term" value="F:RNA polymerase II transcription regulatory region sequence-specific DNA binding"/>
    <property type="evidence" value="ECO:0007669"/>
    <property type="project" value="TreeGrafter"/>
</dbReference>
<dbReference type="GO" id="GO:0008270">
    <property type="term" value="F:zinc ion binding"/>
    <property type="evidence" value="ECO:0007669"/>
    <property type="project" value="UniProtKB-KW"/>
</dbReference>
<keyword evidence="7" id="KW-0238">DNA-binding</keyword>
<comment type="subcellular location">
    <subcellularLocation>
        <location evidence="1">Nucleus</location>
    </subcellularLocation>
</comment>
<feature type="domain" description="C2H2-type" evidence="10">
    <location>
        <begin position="256"/>
        <end position="283"/>
    </location>
</feature>
<dbReference type="Proteomes" id="UP000010556">
    <property type="component" value="Unassembled WGS sequence"/>
</dbReference>
<feature type="non-terminal residue" evidence="12">
    <location>
        <position position="1"/>
    </location>
</feature>
<keyword evidence="13" id="KW-1185">Reference proteome</keyword>
<dbReference type="Pfam" id="PF01352">
    <property type="entry name" value="KRAB"/>
    <property type="match status" value="1"/>
</dbReference>
<dbReference type="SUPFAM" id="SSF57667">
    <property type="entry name" value="beta-beta-alpha zinc fingers"/>
    <property type="match status" value="3"/>
</dbReference>
<evidence type="ECO:0000256" key="7">
    <source>
        <dbReference type="ARBA" id="ARBA00023125"/>
    </source>
</evidence>
<feature type="domain" description="C2H2-type" evidence="10">
    <location>
        <begin position="284"/>
        <end position="311"/>
    </location>
</feature>
<keyword evidence="6" id="KW-0862">Zinc</keyword>
<feature type="domain" description="C2H2-type" evidence="10">
    <location>
        <begin position="340"/>
        <end position="363"/>
    </location>
</feature>
<evidence type="ECO:0000256" key="8">
    <source>
        <dbReference type="ARBA" id="ARBA00023242"/>
    </source>
</evidence>
<dbReference type="InterPro" id="IPR001909">
    <property type="entry name" value="KRAB"/>
</dbReference>
<evidence type="ECO:0000313" key="12">
    <source>
        <dbReference type="EMBL" id="ELK33733.1"/>
    </source>
</evidence>
<dbReference type="eggNOG" id="KOG1721">
    <property type="taxonomic scope" value="Eukaryota"/>
</dbReference>
<dbReference type="InterPro" id="IPR036236">
    <property type="entry name" value="Znf_C2H2_sf"/>
</dbReference>
<feature type="domain" description="C2H2-type" evidence="10">
    <location>
        <begin position="312"/>
        <end position="339"/>
    </location>
</feature>
<evidence type="ECO:0000256" key="3">
    <source>
        <dbReference type="ARBA" id="ARBA00022723"/>
    </source>
</evidence>
<protein>
    <submittedName>
        <fullName evidence="12">Zinc finger protein 211</fullName>
    </submittedName>
</protein>
<evidence type="ECO:0000256" key="9">
    <source>
        <dbReference type="PROSITE-ProRule" id="PRU00042"/>
    </source>
</evidence>
<feature type="domain" description="C2H2-type" evidence="10">
    <location>
        <begin position="228"/>
        <end position="255"/>
    </location>
</feature>